<protein>
    <submittedName>
        <fullName evidence="4">ANTAR domain-containing protein</fullName>
    </submittedName>
</protein>
<evidence type="ECO:0000256" key="2">
    <source>
        <dbReference type="ARBA" id="ARBA00023163"/>
    </source>
</evidence>
<name>A0A370I8H3_9NOCA</name>
<dbReference type="AlphaFoldDB" id="A0A370I8H3"/>
<evidence type="ECO:0000313" key="4">
    <source>
        <dbReference type="EMBL" id="RDI67012.1"/>
    </source>
</evidence>
<dbReference type="InterPro" id="IPR036388">
    <property type="entry name" value="WH-like_DNA-bd_sf"/>
</dbReference>
<dbReference type="InterPro" id="IPR005561">
    <property type="entry name" value="ANTAR"/>
</dbReference>
<accession>A0A370I8H3</accession>
<evidence type="ECO:0000259" key="3">
    <source>
        <dbReference type="PROSITE" id="PS50921"/>
    </source>
</evidence>
<dbReference type="SUPFAM" id="SSF55781">
    <property type="entry name" value="GAF domain-like"/>
    <property type="match status" value="1"/>
</dbReference>
<dbReference type="Gene3D" id="3.30.450.40">
    <property type="match status" value="1"/>
</dbReference>
<dbReference type="STRING" id="1210086.GCA_001613105_06068"/>
<feature type="domain" description="ANTAR" evidence="3">
    <location>
        <begin position="166"/>
        <end position="227"/>
    </location>
</feature>
<evidence type="ECO:0000313" key="5">
    <source>
        <dbReference type="Proteomes" id="UP000254869"/>
    </source>
</evidence>
<keyword evidence="5" id="KW-1185">Reference proteome</keyword>
<keyword evidence="1" id="KW-0805">Transcription regulation</keyword>
<reference evidence="4 5" key="1">
    <citation type="submission" date="2018-07" db="EMBL/GenBank/DDBJ databases">
        <title>Genomic Encyclopedia of Type Strains, Phase IV (KMG-IV): sequencing the most valuable type-strain genomes for metagenomic binning, comparative biology and taxonomic classification.</title>
        <authorList>
            <person name="Goeker M."/>
        </authorList>
    </citation>
    <scope>NUCLEOTIDE SEQUENCE [LARGE SCALE GENOMIC DNA]</scope>
    <source>
        <strain evidence="4 5">DSM 44290</strain>
    </source>
</reference>
<organism evidence="4 5">
    <name type="scientific">Nocardia pseudobrasiliensis</name>
    <dbReference type="NCBI Taxonomy" id="45979"/>
    <lineage>
        <taxon>Bacteria</taxon>
        <taxon>Bacillati</taxon>
        <taxon>Actinomycetota</taxon>
        <taxon>Actinomycetes</taxon>
        <taxon>Mycobacteriales</taxon>
        <taxon>Nocardiaceae</taxon>
        <taxon>Nocardia</taxon>
    </lineage>
</organism>
<keyword evidence="2" id="KW-0804">Transcription</keyword>
<dbReference type="SMART" id="SM01012">
    <property type="entry name" value="ANTAR"/>
    <property type="match status" value="1"/>
</dbReference>
<dbReference type="PROSITE" id="PS50921">
    <property type="entry name" value="ANTAR"/>
    <property type="match status" value="1"/>
</dbReference>
<dbReference type="Pfam" id="PF03861">
    <property type="entry name" value="ANTAR"/>
    <property type="match status" value="1"/>
</dbReference>
<dbReference type="EMBL" id="QQBC01000003">
    <property type="protein sequence ID" value="RDI67012.1"/>
    <property type="molecule type" value="Genomic_DNA"/>
</dbReference>
<dbReference type="Proteomes" id="UP000254869">
    <property type="component" value="Unassembled WGS sequence"/>
</dbReference>
<dbReference type="GO" id="GO:0003723">
    <property type="term" value="F:RNA binding"/>
    <property type="evidence" value="ECO:0007669"/>
    <property type="project" value="InterPro"/>
</dbReference>
<proteinExistence type="predicted"/>
<evidence type="ECO:0000256" key="1">
    <source>
        <dbReference type="ARBA" id="ARBA00023015"/>
    </source>
</evidence>
<comment type="caution">
    <text evidence="4">The sequence shown here is derived from an EMBL/GenBank/DDBJ whole genome shotgun (WGS) entry which is preliminary data.</text>
</comment>
<dbReference type="Gene3D" id="1.10.10.10">
    <property type="entry name" value="Winged helix-like DNA-binding domain superfamily/Winged helix DNA-binding domain"/>
    <property type="match status" value="1"/>
</dbReference>
<gene>
    <name evidence="4" type="ORF">DFR76_10383</name>
</gene>
<sequence length="235" mass="24891">MTRFEHLSERFLTALRAGGGGVAGACHACVRVLPVERAAIVIDEHHAGIQPWYTSDEVAAGVEAVQATVGEGPAVDAVATGLPVPVTDLSGLGERWPGFADALAETEVSGAMIAMPLRLGAIRFGALDLYQESPGQLDVPTLSAGLHIADLITAQLIRSRAHLDDTAPPRIDDAIWLEQPMASRTIHQAAGMVVAQSNITVPDAYARLRAYAFGHGMSLADVARAVVTRKIRFEE</sequence>
<dbReference type="InterPro" id="IPR029016">
    <property type="entry name" value="GAF-like_dom_sf"/>
</dbReference>